<keyword evidence="9 16" id="KW-1278">Translocase</keyword>
<evidence type="ECO:0000256" key="17">
    <source>
        <dbReference type="RuleBase" id="RU004278"/>
    </source>
</evidence>
<feature type="transmembrane region" description="Helical" evidence="16 17">
    <location>
        <begin position="12"/>
        <end position="32"/>
    </location>
</feature>
<keyword evidence="19" id="KW-1185">Reference proteome</keyword>
<reference evidence="18 19" key="1">
    <citation type="submission" date="2022-11" db="EMBL/GenBank/DDBJ databases">
        <title>Spartinivicinus poritis sp. nov., isolated from scleractinian coral Porites lutea.</title>
        <authorList>
            <person name="Zhang G."/>
            <person name="Cai L."/>
            <person name="Wei Q."/>
        </authorList>
    </citation>
    <scope>NUCLEOTIDE SEQUENCE [LARGE SCALE GENOMIC DNA]</scope>
    <source>
        <strain evidence="18 19">A2-2</strain>
    </source>
</reference>
<keyword evidence="13 16" id="KW-0472">Membrane</keyword>
<evidence type="ECO:0000256" key="8">
    <source>
        <dbReference type="ARBA" id="ARBA00022692"/>
    </source>
</evidence>
<evidence type="ECO:0000313" key="18">
    <source>
        <dbReference type="EMBL" id="MDE1462945.1"/>
    </source>
</evidence>
<comment type="catalytic activity">
    <reaction evidence="15 16 17">
        <text>oxaloacetate + 2 Na(+)(in) + H(+) = pyruvate + 2 Na(+)(out) + CO2</text>
        <dbReference type="Rhea" id="RHEA:57724"/>
        <dbReference type="ChEBI" id="CHEBI:15361"/>
        <dbReference type="ChEBI" id="CHEBI:15378"/>
        <dbReference type="ChEBI" id="CHEBI:16452"/>
        <dbReference type="ChEBI" id="CHEBI:16526"/>
        <dbReference type="ChEBI" id="CHEBI:29101"/>
        <dbReference type="EC" id="7.2.4.2"/>
    </reaction>
</comment>
<keyword evidence="10 16" id="KW-1133">Transmembrane helix</keyword>
<comment type="cofactor">
    <cofactor evidence="1 16 17">
        <name>Na(+)</name>
        <dbReference type="ChEBI" id="CHEBI:29101"/>
    </cofactor>
</comment>
<evidence type="ECO:0000256" key="11">
    <source>
        <dbReference type="ARBA" id="ARBA00023053"/>
    </source>
</evidence>
<keyword evidence="14 16" id="KW-0739">Sodium transport</keyword>
<evidence type="ECO:0000313" key="19">
    <source>
        <dbReference type="Proteomes" id="UP001528823"/>
    </source>
</evidence>
<keyword evidence="6 16" id="KW-0813">Transport</keyword>
<dbReference type="EMBL" id="JAPMOU010000015">
    <property type="protein sequence ID" value="MDE1462945.1"/>
    <property type="molecule type" value="Genomic_DNA"/>
</dbReference>
<evidence type="ECO:0000256" key="15">
    <source>
        <dbReference type="ARBA" id="ARBA00048176"/>
    </source>
</evidence>
<keyword evidence="8 16" id="KW-0812">Transmembrane</keyword>
<evidence type="ECO:0000256" key="16">
    <source>
        <dbReference type="HAMAP-Rule" id="MF_00404"/>
    </source>
</evidence>
<organism evidence="18 19">
    <name type="scientific">Spartinivicinus poritis</name>
    <dbReference type="NCBI Taxonomy" id="2994640"/>
    <lineage>
        <taxon>Bacteria</taxon>
        <taxon>Pseudomonadati</taxon>
        <taxon>Pseudomonadota</taxon>
        <taxon>Gammaproteobacteria</taxon>
        <taxon>Oceanospirillales</taxon>
        <taxon>Zooshikellaceae</taxon>
        <taxon>Spartinivicinus</taxon>
    </lineage>
</organism>
<evidence type="ECO:0000256" key="10">
    <source>
        <dbReference type="ARBA" id="ARBA00022989"/>
    </source>
</evidence>
<evidence type="ECO:0000256" key="3">
    <source>
        <dbReference type="ARBA" id="ARBA00004162"/>
    </source>
</evidence>
<comment type="caution">
    <text evidence="18">The sequence shown here is derived from an EMBL/GenBank/DDBJ whole genome shotgun (WGS) entry which is preliminary data.</text>
</comment>
<dbReference type="RefSeq" id="WP_274689295.1">
    <property type="nucleotide sequence ID" value="NZ_JAPMOU010000015.1"/>
</dbReference>
<dbReference type="Pfam" id="PF04277">
    <property type="entry name" value="OAD_gamma"/>
    <property type="match status" value="1"/>
</dbReference>
<dbReference type="Proteomes" id="UP001528823">
    <property type="component" value="Unassembled WGS sequence"/>
</dbReference>
<gene>
    <name evidence="16" type="primary">oadG</name>
    <name evidence="18" type="ORF">ORQ98_13295</name>
</gene>
<comment type="subunit">
    <text evidence="5 16">Heterotrimer of an alpha, a beta and a gamma subunit.</text>
</comment>
<evidence type="ECO:0000256" key="9">
    <source>
        <dbReference type="ARBA" id="ARBA00022967"/>
    </source>
</evidence>
<evidence type="ECO:0000256" key="6">
    <source>
        <dbReference type="ARBA" id="ARBA00022448"/>
    </source>
</evidence>
<comment type="function">
    <text evidence="2 16 17">Catalyzes the decarboxylation of oxaloacetate coupled to Na(+) translocation.</text>
</comment>
<keyword evidence="7 16" id="KW-1003">Cell membrane</keyword>
<name>A0ABT5U9V7_9GAMM</name>
<evidence type="ECO:0000256" key="2">
    <source>
        <dbReference type="ARBA" id="ARBA00003002"/>
    </source>
</evidence>
<dbReference type="InterPro" id="IPR005899">
    <property type="entry name" value="Na_pump_deCOase"/>
</dbReference>
<evidence type="ECO:0000256" key="14">
    <source>
        <dbReference type="ARBA" id="ARBA00023201"/>
    </source>
</evidence>
<accession>A0ABT5U9V7</accession>
<evidence type="ECO:0000256" key="5">
    <source>
        <dbReference type="ARBA" id="ARBA00011869"/>
    </source>
</evidence>
<evidence type="ECO:0000256" key="12">
    <source>
        <dbReference type="ARBA" id="ARBA00023065"/>
    </source>
</evidence>
<dbReference type="HAMAP" id="MF_00404">
    <property type="entry name" value="OadG"/>
    <property type="match status" value="1"/>
</dbReference>
<evidence type="ECO:0000256" key="1">
    <source>
        <dbReference type="ARBA" id="ARBA00001959"/>
    </source>
</evidence>
<dbReference type="EC" id="7.2.4.2" evidence="16"/>
<comment type="similarity">
    <text evidence="4 16 17">Belongs to the OadG family.</text>
</comment>
<keyword evidence="12 16" id="KW-0406">Ion transport</keyword>
<evidence type="ECO:0000256" key="7">
    <source>
        <dbReference type="ARBA" id="ARBA00022475"/>
    </source>
</evidence>
<sequence length="82" mass="9159">MSELLNEGLNLMLFGMGFVFLFLTLLVFATGMMSRLITKYSHDEIPPVSQPTASATVVAKQQDEQLVAVISAAIKQYRSRHR</sequence>
<evidence type="ECO:0000256" key="4">
    <source>
        <dbReference type="ARBA" id="ARBA00005844"/>
    </source>
</evidence>
<keyword evidence="11 16" id="KW-0915">Sodium</keyword>
<proteinExistence type="inferred from homology"/>
<dbReference type="InterPro" id="IPR023424">
    <property type="entry name" value="OadG"/>
</dbReference>
<evidence type="ECO:0000256" key="13">
    <source>
        <dbReference type="ARBA" id="ARBA00023136"/>
    </source>
</evidence>
<dbReference type="NCBIfam" id="TIGR01195">
    <property type="entry name" value="oadG_fam"/>
    <property type="match status" value="1"/>
</dbReference>
<protein>
    <recommendedName>
        <fullName evidence="16">Probable oxaloacetate decarboxylase gamma chain</fullName>
        <ecNumber evidence="16">7.2.4.2</ecNumber>
    </recommendedName>
</protein>
<comment type="subcellular location">
    <subcellularLocation>
        <location evidence="3 16 17">Cell membrane</location>
        <topology evidence="3 16 17">Single-pass membrane protein</topology>
    </subcellularLocation>
</comment>